<feature type="region of interest" description="Disordered" evidence="1">
    <location>
        <begin position="377"/>
        <end position="397"/>
    </location>
</feature>
<dbReference type="InterPro" id="IPR029466">
    <property type="entry name" value="NAM-associated_C"/>
</dbReference>
<evidence type="ECO:0000313" key="4">
    <source>
        <dbReference type="Proteomes" id="UP000886595"/>
    </source>
</evidence>
<dbReference type="Proteomes" id="UP000886595">
    <property type="component" value="Unassembled WGS sequence"/>
</dbReference>
<feature type="compositionally biased region" description="Basic and acidic residues" evidence="1">
    <location>
        <begin position="377"/>
        <end position="391"/>
    </location>
</feature>
<feature type="domain" description="Myb-like" evidence="2">
    <location>
        <begin position="70"/>
        <end position="141"/>
    </location>
</feature>
<dbReference type="PROSITE" id="PS50090">
    <property type="entry name" value="MYB_LIKE"/>
    <property type="match status" value="1"/>
</dbReference>
<gene>
    <name evidence="3" type="ORF">Bca52824_074462</name>
</gene>
<feature type="compositionally biased region" description="Low complexity" evidence="1">
    <location>
        <begin position="200"/>
        <end position="210"/>
    </location>
</feature>
<protein>
    <recommendedName>
        <fullName evidence="2">Myb-like domain-containing protein</fullName>
    </recommendedName>
</protein>
<dbReference type="PANTHER" id="PTHR45023:SF4">
    <property type="entry name" value="GLYCINE-RICH PROTEIN-RELATED"/>
    <property type="match status" value="1"/>
</dbReference>
<name>A0A8X7PR55_BRACI</name>
<dbReference type="PANTHER" id="PTHR45023">
    <property type="match status" value="1"/>
</dbReference>
<dbReference type="OrthoDB" id="1110283at2759"/>
<accession>A0A8X7PR55</accession>
<evidence type="ECO:0000256" key="1">
    <source>
        <dbReference type="SAM" id="MobiDB-lite"/>
    </source>
</evidence>
<feature type="compositionally biased region" description="Polar residues" evidence="1">
    <location>
        <begin position="220"/>
        <end position="230"/>
    </location>
</feature>
<dbReference type="AlphaFoldDB" id="A0A8X7PR55"/>
<dbReference type="EMBL" id="JAAMPC010000015">
    <property type="protein sequence ID" value="KAG2255168.1"/>
    <property type="molecule type" value="Genomic_DNA"/>
</dbReference>
<evidence type="ECO:0000259" key="2">
    <source>
        <dbReference type="PROSITE" id="PS50090"/>
    </source>
</evidence>
<sequence>MQEEYNGSWVIRDTNRQSFKIGAIGATELSLGGSFEIESQLPNNEYPTQFLSFSPTPDVGGSASRAQTGEDRKQRCKWSTAEDLVLISAWLNTSKDPLVGNEQKAGTFWKRITAYYNASPKVVGLAPREQTHCKQRWGKINEGVCKFVGSFEAATKQRTSSKNEDDVLKAAHDIFSNDYKVKFSLEHAWRELRNDQKWCGTQGSSQQSSGSKRKRVGEEQSFQSSASMPSVNGEDEAMDRPVGVKTAKAKAKRPVGEELKIPQGGTSHTPPAMEAKKLIVCGLSARGMIPPPLPQEDTDDDVADVTPSEGEVVEISDEEEANMVELLSEEYMRNMGYLIRVEESEDDIEPKFRRLLQRMHEEEKKLREEKFKAMKSRIKLEEGQTSKVDDKKRKRRS</sequence>
<feature type="region of interest" description="Disordered" evidence="1">
    <location>
        <begin position="198"/>
        <end position="271"/>
    </location>
</feature>
<organism evidence="3 4">
    <name type="scientific">Brassica carinata</name>
    <name type="common">Ethiopian mustard</name>
    <name type="synonym">Abyssinian cabbage</name>
    <dbReference type="NCBI Taxonomy" id="52824"/>
    <lineage>
        <taxon>Eukaryota</taxon>
        <taxon>Viridiplantae</taxon>
        <taxon>Streptophyta</taxon>
        <taxon>Embryophyta</taxon>
        <taxon>Tracheophyta</taxon>
        <taxon>Spermatophyta</taxon>
        <taxon>Magnoliopsida</taxon>
        <taxon>eudicotyledons</taxon>
        <taxon>Gunneridae</taxon>
        <taxon>Pentapetalae</taxon>
        <taxon>rosids</taxon>
        <taxon>malvids</taxon>
        <taxon>Brassicales</taxon>
        <taxon>Brassicaceae</taxon>
        <taxon>Brassiceae</taxon>
        <taxon>Brassica</taxon>
    </lineage>
</organism>
<evidence type="ECO:0000313" key="3">
    <source>
        <dbReference type="EMBL" id="KAG2255168.1"/>
    </source>
</evidence>
<dbReference type="InterPro" id="IPR001005">
    <property type="entry name" value="SANT/Myb"/>
</dbReference>
<dbReference type="Pfam" id="PF14303">
    <property type="entry name" value="NAM-associated"/>
    <property type="match status" value="1"/>
</dbReference>
<keyword evidence="4" id="KW-1185">Reference proteome</keyword>
<comment type="caution">
    <text evidence="3">The sequence shown here is derived from an EMBL/GenBank/DDBJ whole genome shotgun (WGS) entry which is preliminary data.</text>
</comment>
<reference evidence="3 4" key="1">
    <citation type="submission" date="2020-02" db="EMBL/GenBank/DDBJ databases">
        <authorList>
            <person name="Ma Q."/>
            <person name="Huang Y."/>
            <person name="Song X."/>
            <person name="Pei D."/>
        </authorList>
    </citation>
    <scope>NUCLEOTIDE SEQUENCE [LARGE SCALE GENOMIC DNA]</scope>
    <source>
        <strain evidence="3">Sxm20200214</strain>
        <tissue evidence="3">Leaf</tissue>
    </source>
</reference>
<proteinExistence type="predicted"/>